<accession>A0A512JS65</accession>
<sequence>MVLRAERLPVPWIQGRAAILPLQDVVGVEPDTAATAVRLASRPLAAPMGALQDFEAPSLMFGRKKLGISNLRCRSSCPRIEHLEPWGERSEPSHC</sequence>
<dbReference type="Proteomes" id="UP000321750">
    <property type="component" value="Unassembled WGS sequence"/>
</dbReference>
<comment type="caution">
    <text evidence="1">The sequence shown here is derived from an EMBL/GenBank/DDBJ whole genome shotgun (WGS) entry which is preliminary data.</text>
</comment>
<name>A0A512JS65_9HYPH</name>
<protein>
    <submittedName>
        <fullName evidence="1">Uncharacterized protein</fullName>
    </submittedName>
</protein>
<keyword evidence="2" id="KW-1185">Reference proteome</keyword>
<dbReference type="AlphaFoldDB" id="A0A512JS65"/>
<evidence type="ECO:0000313" key="2">
    <source>
        <dbReference type="Proteomes" id="UP000321750"/>
    </source>
</evidence>
<dbReference type="EMBL" id="BJZV01000066">
    <property type="protein sequence ID" value="GEP12752.1"/>
    <property type="molecule type" value="Genomic_DNA"/>
</dbReference>
<evidence type="ECO:0000313" key="1">
    <source>
        <dbReference type="EMBL" id="GEP12752.1"/>
    </source>
</evidence>
<organism evidence="1 2">
    <name type="scientific">Methylobacterium gnaphalii</name>
    <dbReference type="NCBI Taxonomy" id="1010610"/>
    <lineage>
        <taxon>Bacteria</taxon>
        <taxon>Pseudomonadati</taxon>
        <taxon>Pseudomonadota</taxon>
        <taxon>Alphaproteobacteria</taxon>
        <taxon>Hyphomicrobiales</taxon>
        <taxon>Methylobacteriaceae</taxon>
        <taxon>Methylobacterium</taxon>
    </lineage>
</organism>
<gene>
    <name evidence="1" type="ORF">MGN01_45970</name>
</gene>
<reference evidence="1 2" key="1">
    <citation type="submission" date="2019-07" db="EMBL/GenBank/DDBJ databases">
        <title>Whole genome shotgun sequence of Methylobacterium gnaphalii NBRC 107716.</title>
        <authorList>
            <person name="Hosoyama A."/>
            <person name="Uohara A."/>
            <person name="Ohji S."/>
            <person name="Ichikawa N."/>
        </authorList>
    </citation>
    <scope>NUCLEOTIDE SEQUENCE [LARGE SCALE GENOMIC DNA]</scope>
    <source>
        <strain evidence="1 2">NBRC 107716</strain>
    </source>
</reference>
<proteinExistence type="predicted"/>